<evidence type="ECO:0000313" key="4">
    <source>
        <dbReference type="Proteomes" id="UP000054217"/>
    </source>
</evidence>
<reference evidence="3 4" key="1">
    <citation type="submission" date="2014-04" db="EMBL/GenBank/DDBJ databases">
        <authorList>
            <consortium name="DOE Joint Genome Institute"/>
            <person name="Kuo A."/>
            <person name="Kohler A."/>
            <person name="Costa M.D."/>
            <person name="Nagy L.G."/>
            <person name="Floudas D."/>
            <person name="Copeland A."/>
            <person name="Barry K.W."/>
            <person name="Cichocki N."/>
            <person name="Veneault-Fourrey C."/>
            <person name="LaButti K."/>
            <person name="Lindquist E.A."/>
            <person name="Lipzen A."/>
            <person name="Lundell T."/>
            <person name="Morin E."/>
            <person name="Murat C."/>
            <person name="Sun H."/>
            <person name="Tunlid A."/>
            <person name="Henrissat B."/>
            <person name="Grigoriev I.V."/>
            <person name="Hibbett D.S."/>
            <person name="Martin F."/>
            <person name="Nordberg H.P."/>
            <person name="Cantor M.N."/>
            <person name="Hua S.X."/>
        </authorList>
    </citation>
    <scope>NUCLEOTIDE SEQUENCE [LARGE SCALE GENOMIC DNA]</scope>
    <source>
        <strain evidence="3 4">Marx 270</strain>
    </source>
</reference>
<proteinExistence type="predicted"/>
<keyword evidence="2" id="KW-0812">Transmembrane</keyword>
<dbReference type="HOGENOM" id="CLU_068100_0_0_1"/>
<feature type="transmembrane region" description="Helical" evidence="2">
    <location>
        <begin position="240"/>
        <end position="258"/>
    </location>
</feature>
<dbReference type="InParanoid" id="A0A0C3NJD2"/>
<feature type="transmembrane region" description="Helical" evidence="2">
    <location>
        <begin position="310"/>
        <end position="330"/>
    </location>
</feature>
<dbReference type="Proteomes" id="UP000054217">
    <property type="component" value="Unassembled WGS sequence"/>
</dbReference>
<keyword evidence="4" id="KW-1185">Reference proteome</keyword>
<evidence type="ECO:0000256" key="1">
    <source>
        <dbReference type="SAM" id="MobiDB-lite"/>
    </source>
</evidence>
<feature type="transmembrane region" description="Helical" evidence="2">
    <location>
        <begin position="210"/>
        <end position="228"/>
    </location>
</feature>
<dbReference type="STRING" id="870435.A0A0C3NJD2"/>
<reference evidence="4" key="2">
    <citation type="submission" date="2015-01" db="EMBL/GenBank/DDBJ databases">
        <title>Evolutionary Origins and Diversification of the Mycorrhizal Mutualists.</title>
        <authorList>
            <consortium name="DOE Joint Genome Institute"/>
            <consortium name="Mycorrhizal Genomics Consortium"/>
            <person name="Kohler A."/>
            <person name="Kuo A."/>
            <person name="Nagy L.G."/>
            <person name="Floudas D."/>
            <person name="Copeland A."/>
            <person name="Barry K.W."/>
            <person name="Cichocki N."/>
            <person name="Veneault-Fourrey C."/>
            <person name="LaButti K."/>
            <person name="Lindquist E.A."/>
            <person name="Lipzen A."/>
            <person name="Lundell T."/>
            <person name="Morin E."/>
            <person name="Murat C."/>
            <person name="Riley R."/>
            <person name="Ohm R."/>
            <person name="Sun H."/>
            <person name="Tunlid A."/>
            <person name="Henrissat B."/>
            <person name="Grigoriev I.V."/>
            <person name="Hibbett D.S."/>
            <person name="Martin F."/>
        </authorList>
    </citation>
    <scope>NUCLEOTIDE SEQUENCE [LARGE SCALE GENOMIC DNA]</scope>
    <source>
        <strain evidence="4">Marx 270</strain>
    </source>
</reference>
<evidence type="ECO:0000313" key="3">
    <source>
        <dbReference type="EMBL" id="KIN95483.1"/>
    </source>
</evidence>
<evidence type="ECO:0000256" key="2">
    <source>
        <dbReference type="SAM" id="Phobius"/>
    </source>
</evidence>
<name>A0A0C3NJD2_PISTI</name>
<keyword evidence="2" id="KW-1133">Transmembrane helix</keyword>
<dbReference type="AlphaFoldDB" id="A0A0C3NJD2"/>
<feature type="region of interest" description="Disordered" evidence="1">
    <location>
        <begin position="95"/>
        <end position="124"/>
    </location>
</feature>
<accession>A0A0C3NJD2</accession>
<feature type="transmembrane region" description="Helical" evidence="2">
    <location>
        <begin position="270"/>
        <end position="298"/>
    </location>
</feature>
<protein>
    <submittedName>
        <fullName evidence="3">Uncharacterized protein</fullName>
    </submittedName>
</protein>
<dbReference type="EMBL" id="KN832066">
    <property type="protein sequence ID" value="KIN95483.1"/>
    <property type="molecule type" value="Genomic_DNA"/>
</dbReference>
<organism evidence="3 4">
    <name type="scientific">Pisolithus tinctorius Marx 270</name>
    <dbReference type="NCBI Taxonomy" id="870435"/>
    <lineage>
        <taxon>Eukaryota</taxon>
        <taxon>Fungi</taxon>
        <taxon>Dikarya</taxon>
        <taxon>Basidiomycota</taxon>
        <taxon>Agaricomycotina</taxon>
        <taxon>Agaricomycetes</taxon>
        <taxon>Agaricomycetidae</taxon>
        <taxon>Boletales</taxon>
        <taxon>Sclerodermatineae</taxon>
        <taxon>Pisolithaceae</taxon>
        <taxon>Pisolithus</taxon>
    </lineage>
</organism>
<feature type="compositionally biased region" description="Basic and acidic residues" evidence="1">
    <location>
        <begin position="112"/>
        <end position="124"/>
    </location>
</feature>
<dbReference type="OrthoDB" id="2657661at2759"/>
<sequence>MLVPEALLRILVRLPKLFTAVVKRCSSATLHLLGYLLSFWNSFTQKQHRKSLPENDADNVFASNLPILDGRRGRQAEACASFRNATVSYGLHPEGEESVWGHRPTQPGASEPKPEHSDVGDRLRSGENQHATHRHYSSMQIGLQRIRDSKPLIRNLSFMAADLCNMVVSLDRFRYVSNALAATQVDHQTDLDKWESFSNTFRKQIDTSNLLATVLLAANVGFLAIQSVDQEGISYWPQRLSYMSLFTSLASIIMGLTVRVPRFFTAHSRLYFIMMLLALYFPFVCLSNSVYFFIATLLVHLNVHAATVQLYGAIAVISLLVHNLIWYALLTEPEGIDTVANQIATSLNRF</sequence>
<keyword evidence="2" id="KW-0472">Membrane</keyword>
<gene>
    <name evidence="3" type="ORF">M404DRAFT_34111</name>
</gene>